<protein>
    <submittedName>
        <fullName evidence="2">RNA-binding protein Musashi like protein Rbp6</fullName>
    </submittedName>
</protein>
<dbReference type="Proteomes" id="UP000078541">
    <property type="component" value="Unassembled WGS sequence"/>
</dbReference>
<name>A0A195FP54_9HYME</name>
<proteinExistence type="predicted"/>
<sequence>MVECKKAQPKEVMLPANLAKTRAASRGAYDFMWSLGALPDGFPAAAYAAYAAGRGYSGYPSFGLPYPTVDLTNGQLTPNNNTPLLTQALSVMNNYQAAAAQAGFPPASPHAAGGHGGPQGRSFPAANSPGPIDMYSSSAAAAAAAAAADSAVASYVQAAASPQPPTTAFPAIAVSRAPLNYSPGPLIPAAFTNGYH</sequence>
<evidence type="ECO:0000256" key="1">
    <source>
        <dbReference type="SAM" id="MobiDB-lite"/>
    </source>
</evidence>
<organism evidence="2 3">
    <name type="scientific">Trachymyrmex septentrionalis</name>
    <dbReference type="NCBI Taxonomy" id="34720"/>
    <lineage>
        <taxon>Eukaryota</taxon>
        <taxon>Metazoa</taxon>
        <taxon>Ecdysozoa</taxon>
        <taxon>Arthropoda</taxon>
        <taxon>Hexapoda</taxon>
        <taxon>Insecta</taxon>
        <taxon>Pterygota</taxon>
        <taxon>Neoptera</taxon>
        <taxon>Endopterygota</taxon>
        <taxon>Hymenoptera</taxon>
        <taxon>Apocrita</taxon>
        <taxon>Aculeata</taxon>
        <taxon>Formicoidea</taxon>
        <taxon>Formicidae</taxon>
        <taxon>Myrmicinae</taxon>
        <taxon>Trachymyrmex</taxon>
    </lineage>
</organism>
<feature type="region of interest" description="Disordered" evidence="1">
    <location>
        <begin position="106"/>
        <end position="128"/>
    </location>
</feature>
<gene>
    <name evidence="2" type="ORF">ALC56_03867</name>
</gene>
<evidence type="ECO:0000313" key="2">
    <source>
        <dbReference type="EMBL" id="KYN41724.1"/>
    </source>
</evidence>
<evidence type="ECO:0000313" key="3">
    <source>
        <dbReference type="Proteomes" id="UP000078541"/>
    </source>
</evidence>
<dbReference type="AlphaFoldDB" id="A0A195FP54"/>
<keyword evidence="3" id="KW-1185">Reference proteome</keyword>
<reference evidence="2 3" key="1">
    <citation type="submission" date="2016-03" db="EMBL/GenBank/DDBJ databases">
        <title>Trachymyrmex septentrionalis WGS genome.</title>
        <authorList>
            <person name="Nygaard S."/>
            <person name="Hu H."/>
            <person name="Boomsma J."/>
            <person name="Zhang G."/>
        </authorList>
    </citation>
    <scope>NUCLEOTIDE SEQUENCE [LARGE SCALE GENOMIC DNA]</scope>
    <source>
        <strain evidence="2">Tsep2-gDNA-1</strain>
        <tissue evidence="2">Whole body</tissue>
    </source>
</reference>
<accession>A0A195FP54</accession>
<dbReference type="STRING" id="34720.A0A195FP54"/>
<dbReference type="EMBL" id="KQ981430">
    <property type="protein sequence ID" value="KYN41724.1"/>
    <property type="molecule type" value="Genomic_DNA"/>
</dbReference>